<dbReference type="RefSeq" id="WP_340527040.1">
    <property type="nucleotide sequence ID" value="NZ_FMSH01000318.1"/>
</dbReference>
<dbReference type="InterPro" id="IPR057326">
    <property type="entry name" value="KR_dom"/>
</dbReference>
<feature type="domain" description="Ketoreductase" evidence="2">
    <location>
        <begin position="10"/>
        <end position="205"/>
    </location>
</feature>
<dbReference type="Gene3D" id="3.40.50.720">
    <property type="entry name" value="NAD(P)-binding Rossmann-like Domain"/>
    <property type="match status" value="1"/>
</dbReference>
<dbReference type="AlphaFoldDB" id="A0A1K0IJG0"/>
<dbReference type="FunFam" id="3.40.50.720:FF:000084">
    <property type="entry name" value="Short-chain dehydrogenase reductase"/>
    <property type="match status" value="1"/>
</dbReference>
<comment type="similarity">
    <text evidence="1">Belongs to the short-chain dehydrogenases/reductases (SDR) family.</text>
</comment>
<gene>
    <name evidence="3" type="ORF">CNECB9_3850002</name>
</gene>
<dbReference type="EMBL" id="FMSH01000318">
    <property type="protein sequence ID" value="SCU78890.1"/>
    <property type="molecule type" value="Genomic_DNA"/>
</dbReference>
<dbReference type="PANTHER" id="PTHR43943">
    <property type="entry name" value="DEHYDROGENASE/REDUCTASE (SDR FAMILY) MEMBER 4"/>
    <property type="match status" value="1"/>
</dbReference>
<dbReference type="CDD" id="cd05233">
    <property type="entry name" value="SDR_c"/>
    <property type="match status" value="1"/>
</dbReference>
<evidence type="ECO:0000259" key="2">
    <source>
        <dbReference type="SMART" id="SM00822"/>
    </source>
</evidence>
<dbReference type="SUPFAM" id="SSF51735">
    <property type="entry name" value="NAD(P)-binding Rossmann-fold domains"/>
    <property type="match status" value="1"/>
</dbReference>
<sequence length="255" mass="25961">MQNLFDLNGRVAVITGSTRGMGLEMARALGAAGAAVVVSGRDPGAARDAASQLEAEGIRVTGIACDIADVDSVRAFAGQALAAYGRVDALVLNAAASGQPGSMLSQGPEVFDAAMAGNVRGNLVLVNALAPQMIDRRDGSIIFMSSIAAKRGSVFLGMYSVTKAAIDQAVRSLALELGPSGINVNAINPGPVRTEFSRDALWGDPEREARLAAGVPMRRIGEASDVAGLAVLLSAPSGRFINGQSIGVDGGLSVQ</sequence>
<protein>
    <submittedName>
        <fullName evidence="3">Short-chain dehydrogenase/reductase SDR</fullName>
    </submittedName>
</protein>
<dbReference type="PANTHER" id="PTHR43943:SF2">
    <property type="entry name" value="DEHYDROGENASE_REDUCTASE 4"/>
    <property type="match status" value="1"/>
</dbReference>
<reference evidence="3" key="1">
    <citation type="submission" date="2016-09" db="EMBL/GenBank/DDBJ databases">
        <authorList>
            <person name="Capua I."/>
            <person name="De Benedictis P."/>
            <person name="Joannis T."/>
            <person name="Lombin L.H."/>
            <person name="Cattoli G."/>
        </authorList>
    </citation>
    <scope>NUCLEOTIDE SEQUENCE</scope>
    <source>
        <strain evidence="3">B9</strain>
    </source>
</reference>
<dbReference type="PRINTS" id="PR00080">
    <property type="entry name" value="SDRFAMILY"/>
</dbReference>
<accession>A0A1K0IJG0</accession>
<proteinExistence type="inferred from homology"/>
<dbReference type="InterPro" id="IPR002347">
    <property type="entry name" value="SDR_fam"/>
</dbReference>
<dbReference type="InterPro" id="IPR036291">
    <property type="entry name" value="NAD(P)-bd_dom_sf"/>
</dbReference>
<organism evidence="3">
    <name type="scientific">Cupriavidus necator</name>
    <name type="common">Alcaligenes eutrophus</name>
    <name type="synonym">Ralstonia eutropha</name>
    <dbReference type="NCBI Taxonomy" id="106590"/>
    <lineage>
        <taxon>Bacteria</taxon>
        <taxon>Pseudomonadati</taxon>
        <taxon>Pseudomonadota</taxon>
        <taxon>Betaproteobacteria</taxon>
        <taxon>Burkholderiales</taxon>
        <taxon>Burkholderiaceae</taxon>
        <taxon>Cupriavidus</taxon>
    </lineage>
</organism>
<name>A0A1K0IJG0_CUPNE</name>
<dbReference type="SMART" id="SM00822">
    <property type="entry name" value="PKS_KR"/>
    <property type="match status" value="1"/>
</dbReference>
<dbReference type="Pfam" id="PF13561">
    <property type="entry name" value="adh_short_C2"/>
    <property type="match status" value="1"/>
</dbReference>
<evidence type="ECO:0000256" key="1">
    <source>
        <dbReference type="ARBA" id="ARBA00006484"/>
    </source>
</evidence>
<dbReference type="PRINTS" id="PR00081">
    <property type="entry name" value="GDHRDH"/>
</dbReference>
<evidence type="ECO:0000313" key="3">
    <source>
        <dbReference type="EMBL" id="SCU78890.1"/>
    </source>
</evidence>